<reference evidence="2 3" key="1">
    <citation type="submission" date="2011-08" db="EMBL/GenBank/DDBJ databases">
        <authorList>
            <person name="Lin Y."/>
            <person name="Hao X."/>
            <person name="Johnstone L."/>
            <person name="Miller S.J."/>
            <person name="Wei G."/>
            <person name="Rensing C."/>
        </authorList>
    </citation>
    <scope>NUCLEOTIDE SEQUENCE [LARGE SCALE GENOMIC DNA]</scope>
    <source>
        <strain evidence="2 3">K42</strain>
    </source>
</reference>
<dbReference type="Gene3D" id="2.30.30.40">
    <property type="entry name" value="SH3 Domains"/>
    <property type="match status" value="1"/>
</dbReference>
<name>G2GDC5_9ACTN</name>
<dbReference type="RefSeq" id="WP_007496716.1">
    <property type="nucleotide sequence ID" value="NZ_AGBF01000054.1"/>
</dbReference>
<comment type="caution">
    <text evidence="2">The sequence shown here is derived from an EMBL/GenBank/DDBJ whole genome shotgun (WGS) entry which is preliminary data.</text>
</comment>
<protein>
    <recommendedName>
        <fullName evidence="4">SH3b domain-containing protein</fullName>
    </recommendedName>
</protein>
<sequence>MQARTSARLAVTTMLALSVVAGVTATTASAATPAVGASACTTSVKLNTDVNTTVRFRTGPGTKYLATGQLAKGTKVYWACNKGSTGSAKSWGLVKVKSGAHKNKIGWVARTYINTPMQF</sequence>
<evidence type="ECO:0000313" key="2">
    <source>
        <dbReference type="EMBL" id="EGX58457.1"/>
    </source>
</evidence>
<proteinExistence type="predicted"/>
<dbReference type="Proteomes" id="UP000004217">
    <property type="component" value="Unassembled WGS sequence"/>
</dbReference>
<feature type="chain" id="PRO_5003430102" description="SH3b domain-containing protein" evidence="1">
    <location>
        <begin position="31"/>
        <end position="119"/>
    </location>
</feature>
<evidence type="ECO:0000313" key="3">
    <source>
        <dbReference type="Proteomes" id="UP000004217"/>
    </source>
</evidence>
<gene>
    <name evidence="2" type="ORF">SZN_17512</name>
</gene>
<keyword evidence="3" id="KW-1185">Reference proteome</keyword>
<accession>G2GDC5</accession>
<feature type="signal peptide" evidence="1">
    <location>
        <begin position="1"/>
        <end position="30"/>
    </location>
</feature>
<dbReference type="EMBL" id="AGBF01000054">
    <property type="protein sequence ID" value="EGX58457.1"/>
    <property type="molecule type" value="Genomic_DNA"/>
</dbReference>
<dbReference type="AlphaFoldDB" id="G2GDC5"/>
<dbReference type="PATRIC" id="fig|700597.3.peg.3432"/>
<evidence type="ECO:0008006" key="4">
    <source>
        <dbReference type="Google" id="ProtNLM"/>
    </source>
</evidence>
<keyword evidence="1" id="KW-0732">Signal</keyword>
<organism evidence="2 3">
    <name type="scientific">Streptomyces zinciresistens K42</name>
    <dbReference type="NCBI Taxonomy" id="700597"/>
    <lineage>
        <taxon>Bacteria</taxon>
        <taxon>Bacillati</taxon>
        <taxon>Actinomycetota</taxon>
        <taxon>Actinomycetes</taxon>
        <taxon>Kitasatosporales</taxon>
        <taxon>Streptomycetaceae</taxon>
        <taxon>Streptomyces</taxon>
    </lineage>
</organism>
<evidence type="ECO:0000256" key="1">
    <source>
        <dbReference type="SAM" id="SignalP"/>
    </source>
</evidence>